<keyword evidence="3" id="KW-1185">Reference proteome</keyword>
<proteinExistence type="predicted"/>
<evidence type="ECO:0000313" key="3">
    <source>
        <dbReference type="Proteomes" id="UP001595616"/>
    </source>
</evidence>
<name>A0ABV7YXE7_9BACT</name>
<evidence type="ECO:0000256" key="1">
    <source>
        <dbReference type="SAM" id="SignalP"/>
    </source>
</evidence>
<dbReference type="Gene3D" id="2.40.160.130">
    <property type="entry name" value="Capsule assembly protein Wzi"/>
    <property type="match status" value="1"/>
</dbReference>
<feature type="signal peptide" evidence="1">
    <location>
        <begin position="1"/>
        <end position="26"/>
    </location>
</feature>
<organism evidence="2 3">
    <name type="scientific">Lacihabitans lacunae</name>
    <dbReference type="NCBI Taxonomy" id="1028214"/>
    <lineage>
        <taxon>Bacteria</taxon>
        <taxon>Pseudomonadati</taxon>
        <taxon>Bacteroidota</taxon>
        <taxon>Cytophagia</taxon>
        <taxon>Cytophagales</taxon>
        <taxon>Leadbetterellaceae</taxon>
        <taxon>Lacihabitans</taxon>
    </lineage>
</organism>
<keyword evidence="1" id="KW-0732">Signal</keyword>
<dbReference type="PROSITE" id="PS51257">
    <property type="entry name" value="PROKAR_LIPOPROTEIN"/>
    <property type="match status" value="1"/>
</dbReference>
<evidence type="ECO:0000313" key="2">
    <source>
        <dbReference type="EMBL" id="MFC3810613.1"/>
    </source>
</evidence>
<protein>
    <submittedName>
        <fullName evidence="2">Capsule assembly Wzi family protein</fullName>
    </submittedName>
</protein>
<dbReference type="EMBL" id="JBHRYQ010000001">
    <property type="protein sequence ID" value="MFC3810613.1"/>
    <property type="molecule type" value="Genomic_DNA"/>
</dbReference>
<sequence length="495" mass="56531">MGNFTKKINTHLLLFIFILSCGNSYAQNNTFKYAVEVGGYYSTNNKIPFWLRSNQYGAIPTADNTVLFRQSIESKLDTSNKFFKKNFCFDMVTVVGAQAKIIIPEAYYRIDLGKVAITAGRKKQIYGLVDSTLSSGSISWSGNALPIPEIKISIPEYRRLFFDWFAVKGHFSHGWFGNQDYVKNYFLHQKSLYARIGKPNSKLKLYGGILHNAQWGGTPKYTVPVDDPRYIEGGFAKDWVAFRNIVFPLINPGYDSTSGYSRYDYENRFGNHLGQIDMGGELNFKNLKILGYKQIIFETGQTFSSLTNIDDGLYGLSFENKKENPIFKKVVFEFLHTTNQGIYRAGLLRLIGFYGKHYGTNQNFYFNHGQYLDGWSYNDQTIGTPFMIPDPEIRSEKRTPWDNFLVNNNRIKALYTGVHTKLNSVDLEFKMSLSRNFGSPRFEQFGTADQTSFAVKASIPAVKMKGLINVGIGIEQGDLINDNYGFSVTFKRFWE</sequence>
<comment type="caution">
    <text evidence="2">The sequence shown here is derived from an EMBL/GenBank/DDBJ whole genome shotgun (WGS) entry which is preliminary data.</text>
</comment>
<gene>
    <name evidence="2" type="ORF">ACFOOI_08110</name>
</gene>
<reference evidence="3" key="1">
    <citation type="journal article" date="2019" name="Int. J. Syst. Evol. Microbiol.">
        <title>The Global Catalogue of Microorganisms (GCM) 10K type strain sequencing project: providing services to taxonomists for standard genome sequencing and annotation.</title>
        <authorList>
            <consortium name="The Broad Institute Genomics Platform"/>
            <consortium name="The Broad Institute Genome Sequencing Center for Infectious Disease"/>
            <person name="Wu L."/>
            <person name="Ma J."/>
        </authorList>
    </citation>
    <scope>NUCLEOTIDE SEQUENCE [LARGE SCALE GENOMIC DNA]</scope>
    <source>
        <strain evidence="3">CECT 7956</strain>
    </source>
</reference>
<feature type="chain" id="PRO_5046831056" evidence="1">
    <location>
        <begin position="27"/>
        <end position="495"/>
    </location>
</feature>
<dbReference type="InterPro" id="IPR038636">
    <property type="entry name" value="Wzi_sf"/>
</dbReference>
<dbReference type="RefSeq" id="WP_379836875.1">
    <property type="nucleotide sequence ID" value="NZ_JBHRYQ010000001.1"/>
</dbReference>
<accession>A0ABV7YXE7</accession>
<dbReference type="Proteomes" id="UP001595616">
    <property type="component" value="Unassembled WGS sequence"/>
</dbReference>